<dbReference type="EMBL" id="GL984131">
    <property type="protein sequence ID" value="EGR29583.1"/>
    <property type="molecule type" value="Genomic_DNA"/>
</dbReference>
<evidence type="ECO:0000259" key="1">
    <source>
        <dbReference type="PROSITE" id="PS50042"/>
    </source>
</evidence>
<feature type="domain" description="Cyclic nucleotide-binding" evidence="1">
    <location>
        <begin position="111"/>
        <end position="150"/>
    </location>
</feature>
<dbReference type="InParanoid" id="G0QYW8"/>
<keyword evidence="3" id="KW-1185">Reference proteome</keyword>
<dbReference type="RefSeq" id="XP_004030819.1">
    <property type="nucleotide sequence ID" value="XM_004030771.1"/>
</dbReference>
<dbReference type="PROSITE" id="PS00889">
    <property type="entry name" value="CNMP_BINDING_2"/>
    <property type="match status" value="1"/>
</dbReference>
<sequence length="184" mass="21486">MQNYLYQNWSIYCLIPDPLYNYDKEDQLSHIQEINGESQQEKDTRKFLNILTKNTIKKETVEKNVKGFVYKINPIDEICNDQNENNNTKDELLFLKDNYPGFILVKIFVPGDSFGEISLITSKGRTATLVSKEESHVMILNKASFDKVLGSIQEAILYQFEQNDICNVFGYNFFEKLKNQIVQF</sequence>
<dbReference type="PROSITE" id="PS50042">
    <property type="entry name" value="CNMP_BINDING_3"/>
    <property type="match status" value="1"/>
</dbReference>
<protein>
    <recommendedName>
        <fullName evidence="1">Cyclic nucleotide-binding domain-containing protein</fullName>
    </recommendedName>
</protein>
<organism evidence="2 3">
    <name type="scientific">Ichthyophthirius multifiliis</name>
    <name type="common">White spot disease agent</name>
    <name type="synonym">Ich</name>
    <dbReference type="NCBI Taxonomy" id="5932"/>
    <lineage>
        <taxon>Eukaryota</taxon>
        <taxon>Sar</taxon>
        <taxon>Alveolata</taxon>
        <taxon>Ciliophora</taxon>
        <taxon>Intramacronucleata</taxon>
        <taxon>Oligohymenophorea</taxon>
        <taxon>Hymenostomatida</taxon>
        <taxon>Ophryoglenina</taxon>
        <taxon>Ichthyophthirius</taxon>
    </lineage>
</organism>
<gene>
    <name evidence="2" type="ORF">IMG5_152940</name>
</gene>
<evidence type="ECO:0000313" key="3">
    <source>
        <dbReference type="Proteomes" id="UP000008983"/>
    </source>
</evidence>
<dbReference type="OrthoDB" id="166212at2759"/>
<evidence type="ECO:0000313" key="2">
    <source>
        <dbReference type="EMBL" id="EGR29583.1"/>
    </source>
</evidence>
<dbReference type="GeneID" id="14905686"/>
<accession>G0QYW8</accession>
<dbReference type="Gene3D" id="2.60.120.10">
    <property type="entry name" value="Jelly Rolls"/>
    <property type="match status" value="1"/>
</dbReference>
<proteinExistence type="predicted"/>
<dbReference type="Pfam" id="PF00027">
    <property type="entry name" value="cNMP_binding"/>
    <property type="match status" value="1"/>
</dbReference>
<dbReference type="InterPro" id="IPR018488">
    <property type="entry name" value="cNMP-bd_CS"/>
</dbReference>
<dbReference type="InterPro" id="IPR018490">
    <property type="entry name" value="cNMP-bd_dom_sf"/>
</dbReference>
<dbReference type="CDD" id="cd00038">
    <property type="entry name" value="CAP_ED"/>
    <property type="match status" value="1"/>
</dbReference>
<dbReference type="AlphaFoldDB" id="G0QYW8"/>
<dbReference type="InterPro" id="IPR014710">
    <property type="entry name" value="RmlC-like_jellyroll"/>
</dbReference>
<reference evidence="2 3" key="1">
    <citation type="submission" date="2011-07" db="EMBL/GenBank/DDBJ databases">
        <authorList>
            <person name="Coyne R."/>
            <person name="Brami D."/>
            <person name="Johnson J."/>
            <person name="Hostetler J."/>
            <person name="Hannick L."/>
            <person name="Clark T."/>
            <person name="Cassidy-Hanley D."/>
            <person name="Inman J."/>
        </authorList>
    </citation>
    <scope>NUCLEOTIDE SEQUENCE [LARGE SCALE GENOMIC DNA]</scope>
    <source>
        <strain evidence="2 3">G5</strain>
    </source>
</reference>
<dbReference type="SUPFAM" id="SSF51206">
    <property type="entry name" value="cAMP-binding domain-like"/>
    <property type="match status" value="1"/>
</dbReference>
<dbReference type="Proteomes" id="UP000008983">
    <property type="component" value="Unassembled WGS sequence"/>
</dbReference>
<dbReference type="InterPro" id="IPR000595">
    <property type="entry name" value="cNMP-bd_dom"/>
</dbReference>
<name>G0QYW8_ICHMU</name>